<feature type="compositionally biased region" description="Polar residues" evidence="3">
    <location>
        <begin position="89"/>
        <end position="103"/>
    </location>
</feature>
<dbReference type="InterPro" id="IPR032054">
    <property type="entry name" value="Cdt1_C"/>
</dbReference>
<name>A0A439CR12_9PEZI</name>
<reference evidence="5 6" key="1">
    <citation type="submission" date="2018-12" db="EMBL/GenBank/DDBJ databases">
        <title>Draft genome sequence of Xylaria grammica IHI A82.</title>
        <authorList>
            <person name="Buettner E."/>
            <person name="Kellner H."/>
        </authorList>
    </citation>
    <scope>NUCLEOTIDE SEQUENCE [LARGE SCALE GENOMIC DNA]</scope>
    <source>
        <strain evidence="5 6">IHI A82</strain>
    </source>
</reference>
<dbReference type="EMBL" id="RYZI01000542">
    <property type="protein sequence ID" value="RWA04606.1"/>
    <property type="molecule type" value="Genomic_DNA"/>
</dbReference>
<comment type="caution">
    <text evidence="5">The sequence shown here is derived from an EMBL/GenBank/DDBJ whole genome shotgun (WGS) entry which is preliminary data.</text>
</comment>
<accession>A0A439CR12</accession>
<keyword evidence="2" id="KW-0131">Cell cycle</keyword>
<organism evidence="5 6">
    <name type="scientific">Xylaria grammica</name>
    <dbReference type="NCBI Taxonomy" id="363999"/>
    <lineage>
        <taxon>Eukaryota</taxon>
        <taxon>Fungi</taxon>
        <taxon>Dikarya</taxon>
        <taxon>Ascomycota</taxon>
        <taxon>Pezizomycotina</taxon>
        <taxon>Sordariomycetes</taxon>
        <taxon>Xylariomycetidae</taxon>
        <taxon>Xylariales</taxon>
        <taxon>Xylariaceae</taxon>
        <taxon>Xylaria</taxon>
    </lineage>
</organism>
<dbReference type="Pfam" id="PF26121">
    <property type="entry name" value="HTH_CDT1"/>
    <property type="match status" value="1"/>
</dbReference>
<feature type="domain" description="DNA replication factor Cdt1 C-terminal" evidence="4">
    <location>
        <begin position="383"/>
        <end position="484"/>
    </location>
</feature>
<feature type="compositionally biased region" description="Basic residues" evidence="3">
    <location>
        <begin position="107"/>
        <end position="116"/>
    </location>
</feature>
<comment type="similarity">
    <text evidence="1">Belongs to the Cdt1 family.</text>
</comment>
<dbReference type="STRING" id="363999.A0A439CR12"/>
<dbReference type="Proteomes" id="UP000286045">
    <property type="component" value="Unassembled WGS sequence"/>
</dbReference>
<evidence type="ECO:0000256" key="2">
    <source>
        <dbReference type="ARBA" id="ARBA00023306"/>
    </source>
</evidence>
<proteinExistence type="inferred from homology"/>
<dbReference type="Gene3D" id="1.10.10.1420">
    <property type="entry name" value="DNA replication factor Cdt1, C-terminal WH domain"/>
    <property type="match status" value="1"/>
</dbReference>
<dbReference type="InterPro" id="IPR038090">
    <property type="entry name" value="Cdt1_C_WH_dom_sf"/>
</dbReference>
<keyword evidence="6" id="KW-1185">Reference proteome</keyword>
<protein>
    <recommendedName>
        <fullName evidence="4">DNA replication factor Cdt1 C-terminal domain-containing protein</fullName>
    </recommendedName>
</protein>
<gene>
    <name evidence="5" type="ORF">EKO27_g10498</name>
</gene>
<sequence>MPAVKQQRKAVAGSKAKASQPHAPSNISSFARVSKTVGNAAAKKDLTTPSTPRKNIKLEAITPASRKRKVVTSIEDDSSADERPKKLATPSSVKPSFSSTTPVQPVKRGRGRPPKKVRPEPTPRKRLRSPSVSDSDASTIDTGVLFKKLRLESSPSRFSSPLTADTSVAGSDIELDTKPTKSGELPEEVLSLIGLHTAFLKTLTLHYAHNGSHVPADLRVLCPNIARAWGKKKVTDADIRICLGILGSSSASPSSNPFSLSNYGRGKICIEINQSRNFGPLSEDKLNALFRTNITTLWTTFLANERINKLEGAPAFLATLPKAPITLCESVAKASPLLLKGQQRLEELKHGIAIKKQEKATLKSTGVATADTPMTNADGPKMSLLDRIRLKSLQKSALPAGLSPAQLERRAALQRVEEVSALIGMLSRASSEGGIGSRISFTMASLLEKLKDSFRMGISKQEGAVCVRLLASEVAPEWVRVVTLSGRENVVVEVACQIGKPEVARRVQNILARP</sequence>
<feature type="compositionally biased region" description="Polar residues" evidence="3">
    <location>
        <begin position="22"/>
        <end position="31"/>
    </location>
</feature>
<feature type="region of interest" description="Disordered" evidence="3">
    <location>
        <begin position="1"/>
        <end position="138"/>
    </location>
</feature>
<evidence type="ECO:0000313" key="6">
    <source>
        <dbReference type="Proteomes" id="UP000286045"/>
    </source>
</evidence>
<evidence type="ECO:0000313" key="5">
    <source>
        <dbReference type="EMBL" id="RWA04606.1"/>
    </source>
</evidence>
<evidence type="ECO:0000256" key="3">
    <source>
        <dbReference type="SAM" id="MobiDB-lite"/>
    </source>
</evidence>
<dbReference type="Pfam" id="PF16679">
    <property type="entry name" value="CDT1_C"/>
    <property type="match status" value="1"/>
</dbReference>
<dbReference type="AlphaFoldDB" id="A0A439CR12"/>
<evidence type="ECO:0000259" key="4">
    <source>
        <dbReference type="Pfam" id="PF16679"/>
    </source>
</evidence>
<evidence type="ECO:0000256" key="1">
    <source>
        <dbReference type="ARBA" id="ARBA00008356"/>
    </source>
</evidence>